<proteinExistence type="predicted"/>
<dbReference type="EMBL" id="CM001220">
    <property type="protein sequence ID" value="AES86605.1"/>
    <property type="molecule type" value="Genomic_DNA"/>
</dbReference>
<keyword evidence="1" id="KW-1133">Transmembrane helix</keyword>
<dbReference type="OMA" id="QRMACCH"/>
<evidence type="ECO:0000313" key="5">
    <source>
        <dbReference type="Proteomes" id="UP000002051"/>
    </source>
</evidence>
<dbReference type="OrthoDB" id="695890at2759"/>
<keyword evidence="1" id="KW-0472">Membrane</keyword>
<dbReference type="AlphaFoldDB" id="G7JI39"/>
<dbReference type="KEGG" id="mtr:11417865"/>
<reference evidence="2 5" key="1">
    <citation type="journal article" date="2011" name="Nature">
        <title>The Medicago genome provides insight into the evolution of rhizobial symbioses.</title>
        <authorList>
            <person name="Young N.D."/>
            <person name="Debelle F."/>
            <person name="Oldroyd G.E."/>
            <person name="Geurts R."/>
            <person name="Cannon S.B."/>
            <person name="Udvardi M.K."/>
            <person name="Benedito V.A."/>
            <person name="Mayer K.F."/>
            <person name="Gouzy J."/>
            <person name="Schoof H."/>
            <person name="Van de Peer Y."/>
            <person name="Proost S."/>
            <person name="Cook D.R."/>
            <person name="Meyers B.C."/>
            <person name="Spannagl M."/>
            <person name="Cheung F."/>
            <person name="De Mita S."/>
            <person name="Krishnakumar V."/>
            <person name="Gundlach H."/>
            <person name="Zhou S."/>
            <person name="Mudge J."/>
            <person name="Bharti A.K."/>
            <person name="Murray J.D."/>
            <person name="Naoumkina M.A."/>
            <person name="Rosen B."/>
            <person name="Silverstein K.A."/>
            <person name="Tang H."/>
            <person name="Rombauts S."/>
            <person name="Zhao P.X."/>
            <person name="Zhou P."/>
            <person name="Barbe V."/>
            <person name="Bardou P."/>
            <person name="Bechner M."/>
            <person name="Bellec A."/>
            <person name="Berger A."/>
            <person name="Berges H."/>
            <person name="Bidwell S."/>
            <person name="Bisseling T."/>
            <person name="Choisne N."/>
            <person name="Couloux A."/>
            <person name="Denny R."/>
            <person name="Deshpande S."/>
            <person name="Dai X."/>
            <person name="Doyle J.J."/>
            <person name="Dudez A.M."/>
            <person name="Farmer A.D."/>
            <person name="Fouteau S."/>
            <person name="Franken C."/>
            <person name="Gibelin C."/>
            <person name="Gish J."/>
            <person name="Goldstein S."/>
            <person name="Gonzalez A.J."/>
            <person name="Green P.J."/>
            <person name="Hallab A."/>
            <person name="Hartog M."/>
            <person name="Hua A."/>
            <person name="Humphray S.J."/>
            <person name="Jeong D.H."/>
            <person name="Jing Y."/>
            <person name="Jocker A."/>
            <person name="Kenton S.M."/>
            <person name="Kim D.J."/>
            <person name="Klee K."/>
            <person name="Lai H."/>
            <person name="Lang C."/>
            <person name="Lin S."/>
            <person name="Macmil S.L."/>
            <person name="Magdelenat G."/>
            <person name="Matthews L."/>
            <person name="McCorrison J."/>
            <person name="Monaghan E.L."/>
            <person name="Mun J.H."/>
            <person name="Najar F.Z."/>
            <person name="Nicholson C."/>
            <person name="Noirot C."/>
            <person name="O'Bleness M."/>
            <person name="Paule C.R."/>
            <person name="Poulain J."/>
            <person name="Prion F."/>
            <person name="Qin B."/>
            <person name="Qu C."/>
            <person name="Retzel E.F."/>
            <person name="Riddle C."/>
            <person name="Sallet E."/>
            <person name="Samain S."/>
            <person name="Samson N."/>
            <person name="Sanders I."/>
            <person name="Saurat O."/>
            <person name="Scarpelli C."/>
            <person name="Schiex T."/>
            <person name="Segurens B."/>
            <person name="Severin A.J."/>
            <person name="Sherrier D.J."/>
            <person name="Shi R."/>
            <person name="Sims S."/>
            <person name="Singer S.R."/>
            <person name="Sinharoy S."/>
            <person name="Sterck L."/>
            <person name="Viollet A."/>
            <person name="Wang B.B."/>
            <person name="Wang K."/>
            <person name="Wang M."/>
            <person name="Wang X."/>
            <person name="Warfsmann J."/>
            <person name="Weissenbach J."/>
            <person name="White D.D."/>
            <person name="White J.D."/>
            <person name="Wiley G.B."/>
            <person name="Wincker P."/>
            <person name="Xing Y."/>
            <person name="Yang L."/>
            <person name="Yao Z."/>
            <person name="Ying F."/>
            <person name="Zhai J."/>
            <person name="Zhou L."/>
            <person name="Zuber A."/>
            <person name="Denarie J."/>
            <person name="Dixon R.A."/>
            <person name="May G.D."/>
            <person name="Schwartz D.C."/>
            <person name="Rogers J."/>
            <person name="Quetier F."/>
            <person name="Town C.D."/>
            <person name="Roe B.A."/>
        </authorList>
    </citation>
    <scope>NUCLEOTIDE SEQUENCE [LARGE SCALE GENOMIC DNA]</scope>
    <source>
        <strain evidence="2">A17</strain>
        <strain evidence="4 5">cv. Jemalong A17</strain>
    </source>
</reference>
<dbReference type="Gramene" id="rna20450">
    <property type="protein sequence ID" value="RHN58529.1"/>
    <property type="gene ID" value="gene20450"/>
</dbReference>
<keyword evidence="1 2" id="KW-0812">Transmembrane</keyword>
<evidence type="ECO:0000313" key="2">
    <source>
        <dbReference type="EMBL" id="AES86605.1"/>
    </source>
</evidence>
<dbReference type="PANTHER" id="PTHR33564">
    <property type="entry name" value="TRANSMEMBRANE PROTEIN"/>
    <property type="match status" value="1"/>
</dbReference>
<dbReference type="PANTHER" id="PTHR33564:SF15">
    <property type="entry name" value="PROTEIN, PUTATIVE-RELATED"/>
    <property type="match status" value="1"/>
</dbReference>
<evidence type="ECO:0000256" key="1">
    <source>
        <dbReference type="SAM" id="Phobius"/>
    </source>
</evidence>
<evidence type="ECO:0000313" key="4">
    <source>
        <dbReference type="EnsemblPlants" id="AES86605"/>
    </source>
</evidence>
<reference evidence="6" key="4">
    <citation type="journal article" date="2018" name="Nat. Plants">
        <title>Whole-genome landscape of Medicago truncatula symbiotic genes.</title>
        <authorList>
            <person name="Pecrix Y."/>
            <person name="Staton S.E."/>
            <person name="Sallet E."/>
            <person name="Lelandais-Briere C."/>
            <person name="Moreau S."/>
            <person name="Carrere S."/>
            <person name="Blein T."/>
            <person name="Jardinaud M.F."/>
            <person name="Latrasse D."/>
            <person name="Zouine M."/>
            <person name="Zahm M."/>
            <person name="Kreplak J."/>
            <person name="Mayjonade B."/>
            <person name="Satge C."/>
            <person name="Perez M."/>
            <person name="Cauet S."/>
            <person name="Marande W."/>
            <person name="Chantry-Darmon C."/>
            <person name="Lopez-Roques C."/>
            <person name="Bouchez O."/>
            <person name="Berard A."/>
            <person name="Debelle F."/>
            <person name="Munos S."/>
            <person name="Bendahmane A."/>
            <person name="Berges H."/>
            <person name="Niebel A."/>
            <person name="Buitink J."/>
            <person name="Frugier F."/>
            <person name="Benhamed M."/>
            <person name="Crespi M."/>
            <person name="Gouzy J."/>
            <person name="Gamas P."/>
        </authorList>
    </citation>
    <scope>NUCLEOTIDE SEQUENCE [LARGE SCALE GENOMIC DNA]</scope>
    <source>
        <strain evidence="6">cv. Jemalong A17</strain>
    </source>
</reference>
<evidence type="ECO:0000313" key="6">
    <source>
        <dbReference type="Proteomes" id="UP000265566"/>
    </source>
</evidence>
<protein>
    <submittedName>
        <fullName evidence="2">Transmembrane protein, putative</fullName>
    </submittedName>
</protein>
<dbReference type="EMBL" id="PSQE01000004">
    <property type="protein sequence ID" value="RHN58529.1"/>
    <property type="molecule type" value="Genomic_DNA"/>
</dbReference>
<reference evidence="4" key="3">
    <citation type="submission" date="2015-04" db="UniProtKB">
        <authorList>
            <consortium name="EnsemblPlants"/>
        </authorList>
    </citation>
    <scope>IDENTIFICATION</scope>
    <source>
        <strain evidence="4">cv. Jemalong A17</strain>
    </source>
</reference>
<keyword evidence="5" id="KW-1185">Reference proteome</keyword>
<dbReference type="PaxDb" id="3880-AES86605"/>
<dbReference type="STRING" id="3880.G7JI39"/>
<evidence type="ECO:0000313" key="3">
    <source>
        <dbReference type="EMBL" id="RHN58529.1"/>
    </source>
</evidence>
<reference evidence="3" key="5">
    <citation type="journal article" date="2018" name="Nat. Plants">
        <title>Whole-genome landscape of Medicago truncatula symbiotic genes.</title>
        <authorList>
            <person name="Pecrix Y."/>
            <person name="Gamas P."/>
            <person name="Carrere S."/>
        </authorList>
    </citation>
    <scope>NUCLEOTIDE SEQUENCE</scope>
    <source>
        <tissue evidence="3">Leaves</tissue>
    </source>
</reference>
<dbReference type="HOGENOM" id="CLU_149635_1_0_1"/>
<accession>G7JI39</accession>
<name>G7JI39_MEDTR</name>
<dbReference type="eggNOG" id="ENOG502S4PX">
    <property type="taxonomic scope" value="Eukaryota"/>
</dbReference>
<organism evidence="2 5">
    <name type="scientific">Medicago truncatula</name>
    <name type="common">Barrel medic</name>
    <name type="synonym">Medicago tribuloides</name>
    <dbReference type="NCBI Taxonomy" id="3880"/>
    <lineage>
        <taxon>Eukaryota</taxon>
        <taxon>Viridiplantae</taxon>
        <taxon>Streptophyta</taxon>
        <taxon>Embryophyta</taxon>
        <taxon>Tracheophyta</taxon>
        <taxon>Spermatophyta</taxon>
        <taxon>Magnoliopsida</taxon>
        <taxon>eudicotyledons</taxon>
        <taxon>Gunneridae</taxon>
        <taxon>Pentapetalae</taxon>
        <taxon>rosids</taxon>
        <taxon>fabids</taxon>
        <taxon>Fabales</taxon>
        <taxon>Fabaceae</taxon>
        <taxon>Papilionoideae</taxon>
        <taxon>50 kb inversion clade</taxon>
        <taxon>NPAAA clade</taxon>
        <taxon>Hologalegina</taxon>
        <taxon>IRL clade</taxon>
        <taxon>Trifolieae</taxon>
        <taxon>Medicago</taxon>
    </lineage>
</organism>
<dbReference type="Proteomes" id="UP000265566">
    <property type="component" value="Chromosome 4"/>
</dbReference>
<reference evidence="2 5" key="2">
    <citation type="journal article" date="2014" name="BMC Genomics">
        <title>An improved genome release (version Mt4.0) for the model legume Medicago truncatula.</title>
        <authorList>
            <person name="Tang H."/>
            <person name="Krishnakumar V."/>
            <person name="Bidwell S."/>
            <person name="Rosen B."/>
            <person name="Chan A."/>
            <person name="Zhou S."/>
            <person name="Gentzbittel L."/>
            <person name="Childs K.L."/>
            <person name="Yandell M."/>
            <person name="Gundlach H."/>
            <person name="Mayer K.F."/>
            <person name="Schwartz D.C."/>
            <person name="Town C.D."/>
        </authorList>
    </citation>
    <scope>GENOME REANNOTATION</scope>
    <source>
        <strain evidence="4 5">cv. Jemalong A17</strain>
    </source>
</reference>
<dbReference type="EnsemblPlants" id="AES86605">
    <property type="protein sequence ID" value="AES86605"/>
    <property type="gene ID" value="MTR_4g010530"/>
</dbReference>
<feature type="transmembrane region" description="Helical" evidence="1">
    <location>
        <begin position="7"/>
        <end position="25"/>
    </location>
</feature>
<dbReference type="Proteomes" id="UP000002051">
    <property type="component" value="Chromosome 4"/>
</dbReference>
<gene>
    <name evidence="4" type="primary">11417865</name>
    <name evidence="2" type="ordered locus">MTR_4g010530</name>
    <name evidence="3" type="ORF">MtrunA17_Chr4g0003391</name>
</gene>
<sequence length="127" mass="14774">MTSISQGLVLTTAMVVSTTVLYLTFCKQKNSSTFQFHETPNSENKPILRSCLYTEEKKREKRRNKKKVKFSENVMVKEFREKPGKKNRVSINECRNEIPETKAMPANRVALYNGILRDRVQRMGCCH</sequence>